<dbReference type="AlphaFoldDB" id="A0A1G8HRK6"/>
<reference evidence="5 6" key="1">
    <citation type="submission" date="2016-10" db="EMBL/GenBank/DDBJ databases">
        <authorList>
            <person name="de Groot N.N."/>
        </authorList>
    </citation>
    <scope>NUCLEOTIDE SEQUENCE [LARGE SCALE GENOMIC DNA]</scope>
    <source>
        <strain evidence="5 6">LMG 18387</strain>
    </source>
</reference>
<name>A0A1G8HRK6_9GAMM</name>
<evidence type="ECO:0000256" key="2">
    <source>
        <dbReference type="ARBA" id="ARBA00023125"/>
    </source>
</evidence>
<dbReference type="InterPro" id="IPR053142">
    <property type="entry name" value="PchR_regulatory_protein"/>
</dbReference>
<dbReference type="PANTHER" id="PTHR47893">
    <property type="entry name" value="REGULATORY PROTEIN PCHR"/>
    <property type="match status" value="1"/>
</dbReference>
<organism evidence="5 6">
    <name type="scientific">Phytopseudomonas flavescens</name>
    <dbReference type="NCBI Taxonomy" id="29435"/>
    <lineage>
        <taxon>Bacteria</taxon>
        <taxon>Pseudomonadati</taxon>
        <taxon>Pseudomonadota</taxon>
        <taxon>Gammaproteobacteria</taxon>
        <taxon>Pseudomonadales</taxon>
        <taxon>Pseudomonadaceae</taxon>
        <taxon>Phytopseudomonas</taxon>
    </lineage>
</organism>
<keyword evidence="1" id="KW-0805">Transcription regulation</keyword>
<sequence length="329" mass="36716">MDAPCHLVPTDTPPLMDSWTPYLDTQFCYDHPGAIAQAGVLDDSARRVIGSAIGHYRARTVRPHLQYFDCDLCFPEPLRIDKVLPGGLCIVHVLDGRWEHRVDGQLHSYMPGTPQVLGLNEAAEAVDQLPAGSHARMAGLRIAGDYLHQLVEEDGELLPLLDLLQADIRFTELSRGRALGGLLQRLYQSPYHGVMERLHQESLSLAVLVELAAQHKGRTATAQQPVRGQLDLAHEARRLLDDNLAEPPGSQALARQLGVGETTLRRAFAQVFGQSMLQYLRQQRMELARTLLRQRKWQVAQIAYRLGYANPANFNHAYKAHFGHPPGTE</sequence>
<dbReference type="GO" id="GO:0009893">
    <property type="term" value="P:positive regulation of metabolic process"/>
    <property type="evidence" value="ECO:0007669"/>
    <property type="project" value="UniProtKB-ARBA"/>
</dbReference>
<dbReference type="InterPro" id="IPR018062">
    <property type="entry name" value="HTH_AraC-typ_CS"/>
</dbReference>
<dbReference type="GO" id="GO:0003700">
    <property type="term" value="F:DNA-binding transcription factor activity"/>
    <property type="evidence" value="ECO:0007669"/>
    <property type="project" value="InterPro"/>
</dbReference>
<gene>
    <name evidence="5" type="ORF">SAMN05216588_11166</name>
</gene>
<dbReference type="STRING" id="29435.SAMN05216588_11166"/>
<dbReference type="EMBL" id="FNDG01000011">
    <property type="protein sequence ID" value="SDI09130.1"/>
    <property type="molecule type" value="Genomic_DNA"/>
</dbReference>
<proteinExistence type="predicted"/>
<dbReference type="SMART" id="SM00342">
    <property type="entry name" value="HTH_ARAC"/>
    <property type="match status" value="1"/>
</dbReference>
<evidence type="ECO:0000256" key="1">
    <source>
        <dbReference type="ARBA" id="ARBA00023015"/>
    </source>
</evidence>
<evidence type="ECO:0000259" key="4">
    <source>
        <dbReference type="PROSITE" id="PS01124"/>
    </source>
</evidence>
<accession>A0A1G8HRK6</accession>
<evidence type="ECO:0000256" key="3">
    <source>
        <dbReference type="ARBA" id="ARBA00023163"/>
    </source>
</evidence>
<feature type="domain" description="HTH araC/xylS-type" evidence="4">
    <location>
        <begin position="234"/>
        <end position="329"/>
    </location>
</feature>
<dbReference type="InterPro" id="IPR009057">
    <property type="entry name" value="Homeodomain-like_sf"/>
</dbReference>
<dbReference type="Proteomes" id="UP000198606">
    <property type="component" value="Unassembled WGS sequence"/>
</dbReference>
<dbReference type="GO" id="GO:0043565">
    <property type="term" value="F:sequence-specific DNA binding"/>
    <property type="evidence" value="ECO:0007669"/>
    <property type="project" value="InterPro"/>
</dbReference>
<dbReference type="InterPro" id="IPR018060">
    <property type="entry name" value="HTH_AraC"/>
</dbReference>
<dbReference type="PROSITE" id="PS00041">
    <property type="entry name" value="HTH_ARAC_FAMILY_1"/>
    <property type="match status" value="1"/>
</dbReference>
<evidence type="ECO:0000313" key="6">
    <source>
        <dbReference type="Proteomes" id="UP000198606"/>
    </source>
</evidence>
<dbReference type="Gene3D" id="1.10.10.60">
    <property type="entry name" value="Homeodomain-like"/>
    <property type="match status" value="1"/>
</dbReference>
<dbReference type="Pfam" id="PF12833">
    <property type="entry name" value="HTH_18"/>
    <property type="match status" value="1"/>
</dbReference>
<protein>
    <submittedName>
        <fullName evidence="5">AraC-type DNA-binding protein</fullName>
    </submittedName>
</protein>
<dbReference type="PROSITE" id="PS01124">
    <property type="entry name" value="HTH_ARAC_FAMILY_2"/>
    <property type="match status" value="1"/>
</dbReference>
<evidence type="ECO:0000313" key="5">
    <source>
        <dbReference type="EMBL" id="SDI09130.1"/>
    </source>
</evidence>
<keyword evidence="2 5" id="KW-0238">DNA-binding</keyword>
<dbReference type="PANTHER" id="PTHR47893:SF1">
    <property type="entry name" value="REGULATORY PROTEIN PCHR"/>
    <property type="match status" value="1"/>
</dbReference>
<dbReference type="SUPFAM" id="SSF46689">
    <property type="entry name" value="Homeodomain-like"/>
    <property type="match status" value="2"/>
</dbReference>
<keyword evidence="3" id="KW-0804">Transcription</keyword>